<feature type="compositionally biased region" description="Polar residues" evidence="7">
    <location>
        <begin position="127"/>
        <end position="141"/>
    </location>
</feature>
<reference evidence="11" key="1">
    <citation type="submission" date="2025-08" db="UniProtKB">
        <authorList>
            <consortium name="RefSeq"/>
        </authorList>
    </citation>
    <scope>IDENTIFICATION</scope>
    <source>
        <tissue evidence="11">Whole larvae</tissue>
    </source>
</reference>
<dbReference type="GO" id="GO:0006260">
    <property type="term" value="P:DNA replication"/>
    <property type="evidence" value="ECO:0007669"/>
    <property type="project" value="UniProtKB-UniRule"/>
</dbReference>
<dbReference type="GeneID" id="113515503"/>
<dbReference type="Pfam" id="PF04084">
    <property type="entry name" value="RecA-like_ORC2"/>
    <property type="match status" value="1"/>
</dbReference>
<name>A0A6J1WTF8_GALME</name>
<evidence type="ECO:0000259" key="8">
    <source>
        <dbReference type="Pfam" id="PF04084"/>
    </source>
</evidence>
<evidence type="ECO:0000256" key="5">
    <source>
        <dbReference type="ARBA" id="ARBA00023242"/>
    </source>
</evidence>
<dbReference type="RefSeq" id="XP_026755534.2">
    <property type="nucleotide sequence ID" value="XM_026899733.3"/>
</dbReference>
<comment type="subunit">
    <text evidence="6">Component of the origin recognition complex (ORC).</text>
</comment>
<protein>
    <recommendedName>
        <fullName evidence="3 6">Origin recognition complex subunit 2</fullName>
    </recommendedName>
</protein>
<feature type="domain" description="Origin recognition complex subunit 2 RecA-like" evidence="8">
    <location>
        <begin position="273"/>
        <end position="433"/>
    </location>
</feature>
<dbReference type="AlphaFoldDB" id="A0A6J1WTF8"/>
<comment type="function">
    <text evidence="6">Component of the origin recognition complex (ORC) that binds origins of replication. DNA-binding is ATP-dependent. ORC is required to assemble the pre-replication complex necessary to initiate DNA replication.</text>
</comment>
<comment type="subcellular location">
    <subcellularLocation>
        <location evidence="1 6">Nucleus</location>
    </subcellularLocation>
</comment>
<evidence type="ECO:0000256" key="7">
    <source>
        <dbReference type="SAM" id="MobiDB-lite"/>
    </source>
</evidence>
<evidence type="ECO:0000256" key="3">
    <source>
        <dbReference type="ARBA" id="ARBA00019080"/>
    </source>
</evidence>
<feature type="region of interest" description="Disordered" evidence="7">
    <location>
        <begin position="16"/>
        <end position="42"/>
    </location>
</feature>
<dbReference type="InterPro" id="IPR056772">
    <property type="entry name" value="RecA-like_ORC2"/>
</dbReference>
<gene>
    <name evidence="11" type="primary">LOC113515503</name>
</gene>
<evidence type="ECO:0000313" key="11">
    <source>
        <dbReference type="RefSeq" id="XP_026755534.2"/>
    </source>
</evidence>
<dbReference type="KEGG" id="gmw:113515503"/>
<evidence type="ECO:0000256" key="4">
    <source>
        <dbReference type="ARBA" id="ARBA00022705"/>
    </source>
</evidence>
<dbReference type="InterPro" id="IPR007220">
    <property type="entry name" value="ORC2"/>
</dbReference>
<dbReference type="FunCoup" id="A0A6J1WTF8">
    <property type="interactions" value="1629"/>
</dbReference>
<feature type="compositionally biased region" description="Basic residues" evidence="7">
    <location>
        <begin position="28"/>
        <end position="37"/>
    </location>
</feature>
<evidence type="ECO:0000256" key="2">
    <source>
        <dbReference type="ARBA" id="ARBA00007421"/>
    </source>
</evidence>
<comment type="similarity">
    <text evidence="2 6">Belongs to the ORC2 family.</text>
</comment>
<feature type="region of interest" description="Disordered" evidence="7">
    <location>
        <begin position="111"/>
        <end position="144"/>
    </location>
</feature>
<organism evidence="10 11">
    <name type="scientific">Galleria mellonella</name>
    <name type="common">Greater wax moth</name>
    <dbReference type="NCBI Taxonomy" id="7137"/>
    <lineage>
        <taxon>Eukaryota</taxon>
        <taxon>Metazoa</taxon>
        <taxon>Ecdysozoa</taxon>
        <taxon>Arthropoda</taxon>
        <taxon>Hexapoda</taxon>
        <taxon>Insecta</taxon>
        <taxon>Pterygota</taxon>
        <taxon>Neoptera</taxon>
        <taxon>Endopterygota</taxon>
        <taxon>Lepidoptera</taxon>
        <taxon>Glossata</taxon>
        <taxon>Ditrysia</taxon>
        <taxon>Pyraloidea</taxon>
        <taxon>Pyralidae</taxon>
        <taxon>Galleriinae</taxon>
        <taxon>Galleria</taxon>
    </lineage>
</organism>
<dbReference type="GO" id="GO:0003688">
    <property type="term" value="F:DNA replication origin binding"/>
    <property type="evidence" value="ECO:0007669"/>
    <property type="project" value="UniProtKB-UniRule"/>
</dbReference>
<dbReference type="PANTHER" id="PTHR14052">
    <property type="entry name" value="ORIGIN RECOGNITION COMPLEX SUBUNIT 2"/>
    <property type="match status" value="1"/>
</dbReference>
<keyword evidence="10" id="KW-1185">Reference proteome</keyword>
<evidence type="ECO:0000256" key="6">
    <source>
        <dbReference type="RuleBase" id="RU368084"/>
    </source>
</evidence>
<dbReference type="InterPro" id="IPR056773">
    <property type="entry name" value="WHD_ORC2"/>
</dbReference>
<keyword evidence="5 6" id="KW-0539">Nucleus</keyword>
<accession>A0A6J1WTF8</accession>
<evidence type="ECO:0000256" key="1">
    <source>
        <dbReference type="ARBA" id="ARBA00004123"/>
    </source>
</evidence>
<proteinExistence type="inferred from homology"/>
<dbReference type="PANTHER" id="PTHR14052:SF0">
    <property type="entry name" value="ORIGIN RECOGNITION COMPLEX SUBUNIT 2"/>
    <property type="match status" value="1"/>
</dbReference>
<feature type="domain" description="Origin recognition complex subunit 2 winged-helix" evidence="9">
    <location>
        <begin position="489"/>
        <end position="548"/>
    </location>
</feature>
<dbReference type="Proteomes" id="UP001652740">
    <property type="component" value="Unplaced"/>
</dbReference>
<evidence type="ECO:0000259" key="9">
    <source>
        <dbReference type="Pfam" id="PF24882"/>
    </source>
</evidence>
<dbReference type="GO" id="GO:0005664">
    <property type="term" value="C:nuclear origin of replication recognition complex"/>
    <property type="evidence" value="ECO:0007669"/>
    <property type="project" value="UniProtKB-UniRule"/>
</dbReference>
<sequence>MASGFPLRFPCKSIIENPDENTNLSSRRGLRNRKKPKKYGEFLDLSPTKHRTLIDVESSDEEEEELEKEFCLQKPTALFSDDDVEGQDIFKFKSRHTKQDLHNKVKAAISNSPKVDTPTKTPKKNIVSRTLNSPFGKNNEATPKHVKDLIKKRIIQEVESDSDNSDFSASSSDFVPEGSDNESSESSSSSRTSEEEEEEQIKYTNKLQIVKNKGNKGKVKDSEYVVTPDNYFMMHSSKKITTSDHTLARLKNLNLTEKIDEGTEISDEHKTKIMELNQSYEQLFHKWLYVLSENFNIILYGIGSKRSVLHQFQMEKLQDFPCIVINGFFPGLTIKNVIETIIIDLLGNSHVPSNVGDIVKLISMQLIENDIDLFLIIHNIDGTMLRNSKAQTMLSNISQIKNVHTIATIDHINAPLLWDHSKLSKFKFTWWDVTTFLPYTEETSYENSIMSHRSGALQLSSLRSVYQSLTTNAKGIFNIIIGYQLENQKQAHYQGLPFKDLYSKSREQFLVSSDLALRAQLTEFIDHKLVKIKRTCDGSENLVIPIENSLLQQFLEQDS</sequence>
<feature type="region of interest" description="Disordered" evidence="7">
    <location>
        <begin position="160"/>
        <end position="201"/>
    </location>
</feature>
<dbReference type="Pfam" id="PF24882">
    <property type="entry name" value="WHD_ORC2"/>
    <property type="match status" value="1"/>
</dbReference>
<evidence type="ECO:0000313" key="10">
    <source>
        <dbReference type="Proteomes" id="UP001652740"/>
    </source>
</evidence>
<dbReference type="InParanoid" id="A0A6J1WTF8"/>
<keyword evidence="4 6" id="KW-0235">DNA replication</keyword>